<name>A0A058ZMI3_9RHOB</name>
<comment type="subcellular location">
    <subcellularLocation>
        <location evidence="1">Endomembrane system</location>
        <topology evidence="1">Multi-pass membrane protein</topology>
    </subcellularLocation>
</comment>
<dbReference type="Proteomes" id="UP000024836">
    <property type="component" value="Unassembled WGS sequence"/>
</dbReference>
<evidence type="ECO:0000259" key="9">
    <source>
        <dbReference type="Pfam" id="PF14378"/>
    </source>
</evidence>
<feature type="transmembrane region" description="Helical" evidence="8">
    <location>
        <begin position="318"/>
        <end position="351"/>
    </location>
</feature>
<dbReference type="Pfam" id="PF14378">
    <property type="entry name" value="PAP2_3"/>
    <property type="match status" value="1"/>
</dbReference>
<dbReference type="Pfam" id="PF01790">
    <property type="entry name" value="LGT"/>
    <property type="match status" value="1"/>
</dbReference>
<evidence type="ECO:0000256" key="6">
    <source>
        <dbReference type="ARBA" id="ARBA00022989"/>
    </source>
</evidence>
<feature type="transmembrane region" description="Helical" evidence="8">
    <location>
        <begin position="440"/>
        <end position="461"/>
    </location>
</feature>
<keyword evidence="10" id="KW-0449">Lipoprotein</keyword>
<dbReference type="PANTHER" id="PTHR30589:SF0">
    <property type="entry name" value="PHOSPHATIDYLGLYCEROL--PROLIPOPROTEIN DIACYLGLYCERYL TRANSFERASE"/>
    <property type="match status" value="1"/>
</dbReference>
<comment type="caution">
    <text evidence="10">The sequence shown here is derived from an EMBL/GenBank/DDBJ whole genome shotgun (WGS) entry which is preliminary data.</text>
</comment>
<keyword evidence="3" id="KW-1003">Cell membrane</keyword>
<dbReference type="RefSeq" id="WP_051598057.1">
    <property type="nucleotide sequence ID" value="NZ_AQQY01000005.1"/>
</dbReference>
<organism evidence="10 11">
    <name type="scientific">Actibacterium atlanticum</name>
    <dbReference type="NCBI Taxonomy" id="1461693"/>
    <lineage>
        <taxon>Bacteria</taxon>
        <taxon>Pseudomonadati</taxon>
        <taxon>Pseudomonadota</taxon>
        <taxon>Alphaproteobacteria</taxon>
        <taxon>Rhodobacterales</taxon>
        <taxon>Roseobacteraceae</taxon>
        <taxon>Actibacterium</taxon>
    </lineage>
</organism>
<feature type="transmembrane region" description="Helical" evidence="8">
    <location>
        <begin position="387"/>
        <end position="404"/>
    </location>
</feature>
<evidence type="ECO:0000256" key="3">
    <source>
        <dbReference type="ARBA" id="ARBA00022475"/>
    </source>
</evidence>
<feature type="transmembrane region" description="Helical" evidence="8">
    <location>
        <begin position="410"/>
        <end position="431"/>
    </location>
</feature>
<evidence type="ECO:0000256" key="8">
    <source>
        <dbReference type="SAM" id="Phobius"/>
    </source>
</evidence>
<evidence type="ECO:0000256" key="2">
    <source>
        <dbReference type="ARBA" id="ARBA00007150"/>
    </source>
</evidence>
<dbReference type="InterPro" id="IPR026841">
    <property type="entry name" value="Aur1/Ipt1"/>
</dbReference>
<dbReference type="GO" id="GO:0042158">
    <property type="term" value="P:lipoprotein biosynthetic process"/>
    <property type="evidence" value="ECO:0007669"/>
    <property type="project" value="InterPro"/>
</dbReference>
<dbReference type="PANTHER" id="PTHR30589">
    <property type="entry name" value="PROLIPOPROTEIN DIACYLGLYCERYL TRANSFERASE"/>
    <property type="match status" value="1"/>
</dbReference>
<sequence>MKPLSGLNETAFWGKLLYGLLFCLLVPVFLVIWAIRLEPLQTPMVPAVPYVGLFLIGIGLILIAAGMQALWVHGRGLPMNAYPPTNYVRQGVFRWLSHPIYVGFVLACFGVSLAAGSGAGLWVVTPIVVLACTSLVWGYERPDLVRRFGDQVTAPWLRLPSAGTTEPSWQDRISVVALVLLPWLMIYEMVEYIGVVQPVLTSTLTFETDLPVWGASVIPYALVYPLVALAPFAAQRQSVLRNFAVGGLVATALTIPFYLTVPVVAPFRELGANTPLSDLLLLQQQFDRPVTAFPAFHVIWLLLAVRLYIGTFPGLRIWLWLFAGLAVISCWTTGMHAIADVVAGIAAYVAVTARQRIWRWVLVGTEGIANSWKEWRIGPIRIINHGIYAGMGATVGFLIVGYFLGGEAFWASLMISVSIVICAGIWGQILVGSKKLLRPFGYYGGVIGAGLGIVLANWVFAQNMLAIGAALAIAAPWVQAIGRFRCLVQGCCHGAKTCDSAGICYRHERSRVLQVSGLEGQPLHPTPVYSMLSNVLIGLILIRLLLIGAPASFVIGCYLMFNGLARFVEEAYRGEPQTQIIGGLKIYQWTALTSFMAGSIFTMFPSAPVSLLDVGFTSTVWIGSIAMGVFVSIAMGVDWPESNRRFSRLI</sequence>
<protein>
    <submittedName>
        <fullName evidence="10">Prolipoprotein diacylglyceryl transferase</fullName>
    </submittedName>
</protein>
<dbReference type="Pfam" id="PF04191">
    <property type="entry name" value="PEMT"/>
    <property type="match status" value="1"/>
</dbReference>
<reference evidence="10 11" key="1">
    <citation type="submission" date="2013-04" db="EMBL/GenBank/DDBJ databases">
        <title>Shimia sp. 22II-S11-Z10 Genome Sequencing.</title>
        <authorList>
            <person name="Lai Q."/>
            <person name="Li G."/>
            <person name="Shao Z."/>
        </authorList>
    </citation>
    <scope>NUCLEOTIDE SEQUENCE [LARGE SCALE GENOMIC DNA]</scope>
    <source>
        <strain evidence="11">22II-S11-Z10</strain>
    </source>
</reference>
<dbReference type="OrthoDB" id="9811969at2"/>
<feature type="transmembrane region" description="Helical" evidence="8">
    <location>
        <begin position="47"/>
        <end position="71"/>
    </location>
</feature>
<evidence type="ECO:0000313" key="11">
    <source>
        <dbReference type="Proteomes" id="UP000024836"/>
    </source>
</evidence>
<feature type="transmembrane region" description="Helical" evidence="8">
    <location>
        <begin position="290"/>
        <end position="309"/>
    </location>
</feature>
<keyword evidence="4 10" id="KW-0808">Transferase</keyword>
<comment type="similarity">
    <text evidence="2">Belongs to the Lgt family.</text>
</comment>
<dbReference type="InterPro" id="IPR001640">
    <property type="entry name" value="Lgt"/>
</dbReference>
<dbReference type="GO" id="GO:0008961">
    <property type="term" value="F:phosphatidylglycerol-prolipoprotein diacylglyceryl transferase activity"/>
    <property type="evidence" value="ECO:0007669"/>
    <property type="project" value="InterPro"/>
</dbReference>
<feature type="transmembrane region" description="Helical" evidence="8">
    <location>
        <begin position="12"/>
        <end position="35"/>
    </location>
</feature>
<feature type="transmembrane region" description="Helical" evidence="8">
    <location>
        <begin position="619"/>
        <end position="639"/>
    </location>
</feature>
<feature type="transmembrane region" description="Helical" evidence="8">
    <location>
        <begin position="586"/>
        <end position="607"/>
    </location>
</feature>
<dbReference type="STRING" id="1461693.ATO10_09273"/>
<evidence type="ECO:0000256" key="7">
    <source>
        <dbReference type="ARBA" id="ARBA00023136"/>
    </source>
</evidence>
<dbReference type="EMBL" id="AQQY01000005">
    <property type="protein sequence ID" value="KCV82026.1"/>
    <property type="molecule type" value="Genomic_DNA"/>
</dbReference>
<feature type="transmembrane region" description="Helical" evidence="8">
    <location>
        <begin position="239"/>
        <end position="259"/>
    </location>
</feature>
<feature type="transmembrane region" description="Helical" evidence="8">
    <location>
        <begin position="119"/>
        <end position="139"/>
    </location>
</feature>
<gene>
    <name evidence="10" type="ORF">ATO10_09273</name>
</gene>
<dbReference type="InterPro" id="IPR007318">
    <property type="entry name" value="Phopholipid_MeTrfase"/>
</dbReference>
<dbReference type="Gene3D" id="1.20.120.1630">
    <property type="match status" value="1"/>
</dbReference>
<evidence type="ECO:0000256" key="4">
    <source>
        <dbReference type="ARBA" id="ARBA00022679"/>
    </source>
</evidence>
<accession>A0A058ZMI3</accession>
<keyword evidence="5 8" id="KW-0812">Transmembrane</keyword>
<evidence type="ECO:0000256" key="1">
    <source>
        <dbReference type="ARBA" id="ARBA00004127"/>
    </source>
</evidence>
<feature type="transmembrane region" description="Helical" evidence="8">
    <location>
        <begin position="92"/>
        <end position="113"/>
    </location>
</feature>
<dbReference type="GO" id="GO:0005886">
    <property type="term" value="C:plasma membrane"/>
    <property type="evidence" value="ECO:0007669"/>
    <property type="project" value="InterPro"/>
</dbReference>
<feature type="transmembrane region" description="Helical" evidence="8">
    <location>
        <begin position="535"/>
        <end position="565"/>
    </location>
</feature>
<dbReference type="GO" id="GO:0012505">
    <property type="term" value="C:endomembrane system"/>
    <property type="evidence" value="ECO:0007669"/>
    <property type="project" value="UniProtKB-SubCell"/>
</dbReference>
<evidence type="ECO:0000313" key="10">
    <source>
        <dbReference type="EMBL" id="KCV82026.1"/>
    </source>
</evidence>
<evidence type="ECO:0000256" key="5">
    <source>
        <dbReference type="ARBA" id="ARBA00022692"/>
    </source>
</evidence>
<dbReference type="AlphaFoldDB" id="A0A058ZMI3"/>
<feature type="domain" description="Inositolphosphotransferase Aur1/Ipt1" evidence="9">
    <location>
        <begin position="220"/>
        <end position="351"/>
    </location>
</feature>
<dbReference type="eggNOG" id="COG0682">
    <property type="taxonomic scope" value="Bacteria"/>
</dbReference>
<keyword evidence="7 8" id="KW-0472">Membrane</keyword>
<proteinExistence type="inferred from homology"/>
<keyword evidence="6 8" id="KW-1133">Transmembrane helix</keyword>
<feature type="transmembrane region" description="Helical" evidence="8">
    <location>
        <begin position="173"/>
        <end position="190"/>
    </location>
</feature>
<keyword evidence="11" id="KW-1185">Reference proteome</keyword>
<feature type="transmembrane region" description="Helical" evidence="8">
    <location>
        <begin position="210"/>
        <end position="232"/>
    </location>
</feature>